<feature type="domain" description="PWI" evidence="2">
    <location>
        <begin position="1"/>
        <end position="77"/>
    </location>
</feature>
<organism evidence="3 4">
    <name type="scientific">Nematostella vectensis</name>
    <name type="common">Starlet sea anemone</name>
    <dbReference type="NCBI Taxonomy" id="45351"/>
    <lineage>
        <taxon>Eukaryota</taxon>
        <taxon>Metazoa</taxon>
        <taxon>Cnidaria</taxon>
        <taxon>Anthozoa</taxon>
        <taxon>Hexacorallia</taxon>
        <taxon>Actiniaria</taxon>
        <taxon>Edwardsiidae</taxon>
        <taxon>Nematostella</taxon>
    </lineage>
</organism>
<dbReference type="Gene3D" id="1.20.1390.10">
    <property type="entry name" value="PWI domain"/>
    <property type="match status" value="1"/>
</dbReference>
<dbReference type="Proteomes" id="UP000001593">
    <property type="component" value="Unassembled WGS sequence"/>
</dbReference>
<dbReference type="PANTHER" id="PTHR18806:SF4">
    <property type="entry name" value="RNA-BINDING PROTEIN 25"/>
    <property type="match status" value="1"/>
</dbReference>
<dbReference type="AlphaFoldDB" id="A7SW43"/>
<protein>
    <recommendedName>
        <fullName evidence="2">PWI domain-containing protein</fullName>
    </recommendedName>
</protein>
<sequence>VERRIRPWINKKIVEYIGEEEPTLTEFICSKVLSGSPPKSILDDVSMVLDEEAEVFVVKMWRLLIYETEAKKIGLVK</sequence>
<dbReference type="HOGENOM" id="CLU_133952_1_0_1"/>
<dbReference type="eggNOG" id="KOG2253">
    <property type="taxonomic scope" value="Eukaryota"/>
</dbReference>
<dbReference type="OrthoDB" id="6275295at2759"/>
<accession>A7SW43</accession>
<dbReference type="PROSITE" id="PS51025">
    <property type="entry name" value="PWI"/>
    <property type="match status" value="1"/>
</dbReference>
<dbReference type="Pfam" id="PF01480">
    <property type="entry name" value="PWI"/>
    <property type="match status" value="1"/>
</dbReference>
<dbReference type="SUPFAM" id="SSF101233">
    <property type="entry name" value="PWI domain"/>
    <property type="match status" value="1"/>
</dbReference>
<dbReference type="OMA" id="WRMLLFE"/>
<keyword evidence="1" id="KW-0507">mRNA processing</keyword>
<evidence type="ECO:0000313" key="3">
    <source>
        <dbReference type="EMBL" id="EDO32076.1"/>
    </source>
</evidence>
<dbReference type="KEGG" id="nve:5503049"/>
<feature type="non-terminal residue" evidence="3">
    <location>
        <position position="77"/>
    </location>
</feature>
<name>A7SW43_NEMVE</name>
<keyword evidence="4" id="KW-1185">Reference proteome</keyword>
<reference evidence="3 4" key="1">
    <citation type="journal article" date="2007" name="Science">
        <title>Sea anemone genome reveals ancestral eumetazoan gene repertoire and genomic organization.</title>
        <authorList>
            <person name="Putnam N.H."/>
            <person name="Srivastava M."/>
            <person name="Hellsten U."/>
            <person name="Dirks B."/>
            <person name="Chapman J."/>
            <person name="Salamov A."/>
            <person name="Terry A."/>
            <person name="Shapiro H."/>
            <person name="Lindquist E."/>
            <person name="Kapitonov V.V."/>
            <person name="Jurka J."/>
            <person name="Genikhovich G."/>
            <person name="Grigoriev I.V."/>
            <person name="Lucas S.M."/>
            <person name="Steele R.E."/>
            <person name="Finnerty J.R."/>
            <person name="Technau U."/>
            <person name="Martindale M.Q."/>
            <person name="Rokhsar D.S."/>
        </authorList>
    </citation>
    <scope>NUCLEOTIDE SEQUENCE [LARGE SCALE GENOMIC DNA]</scope>
    <source>
        <strain evidence="4">CH2 X CH6</strain>
    </source>
</reference>
<dbReference type="EMBL" id="DS469852">
    <property type="protein sequence ID" value="EDO32076.1"/>
    <property type="molecule type" value="Genomic_DNA"/>
</dbReference>
<dbReference type="PANTHER" id="PTHR18806">
    <property type="entry name" value="RBM25 PROTEIN"/>
    <property type="match status" value="1"/>
</dbReference>
<evidence type="ECO:0000259" key="2">
    <source>
        <dbReference type="PROSITE" id="PS51025"/>
    </source>
</evidence>
<proteinExistence type="predicted"/>
<dbReference type="STRING" id="45351.A7SW43"/>
<evidence type="ECO:0000256" key="1">
    <source>
        <dbReference type="ARBA" id="ARBA00022664"/>
    </source>
</evidence>
<dbReference type="InterPro" id="IPR036483">
    <property type="entry name" value="PWI_dom_sf"/>
</dbReference>
<dbReference type="PhylomeDB" id="A7SW43"/>
<dbReference type="GO" id="GO:0006397">
    <property type="term" value="P:mRNA processing"/>
    <property type="evidence" value="ECO:0007669"/>
    <property type="project" value="UniProtKB-KW"/>
</dbReference>
<dbReference type="InterPro" id="IPR002483">
    <property type="entry name" value="PWI_dom"/>
</dbReference>
<dbReference type="SMART" id="SM00311">
    <property type="entry name" value="PWI"/>
    <property type="match status" value="1"/>
</dbReference>
<dbReference type="InterPro" id="IPR052768">
    <property type="entry name" value="RBM25"/>
</dbReference>
<gene>
    <name evidence="3" type="ORF">NEMVEDRAFT_v1g134867</name>
</gene>
<evidence type="ECO:0000313" key="4">
    <source>
        <dbReference type="Proteomes" id="UP000001593"/>
    </source>
</evidence>
<dbReference type="InParanoid" id="A7SW43"/>